<feature type="chain" id="PRO_5003405869" description="Leishmanolysin-like peptidase" evidence="8">
    <location>
        <begin position="18"/>
        <end position="415"/>
    </location>
</feature>
<sequence>MIFLLLFNFLCYFSVNGTPHPMKIAVISGYGTLDSDMQTELQNSLKWFQSAFLVNKSSNPVTIKDVFQSIPEYQKFSSVLVQTHLHRQNIKLQDVQQLLEVADFTVFVIAQDPRRCARDPDLLAEAMPIVPPLATMSICLKNNPRHRNPSLDSRFFFDLFRHEILHGLGYGMIIDKSSLTHRPSEKYIWRNSNGIGHPEMRQFLDFDDFALKKAKSHFGCDKMKGIDADGERKNHLNEYIFGNELMTTHLEASGNIFSWISVGIIERTFNGKEQWYHINRTFVAPEANQYSYGRNFGCDFLQRSCHEFIKITEKLRPNMSIAPFCSKNNRNKCFKLPGSELVYKMSDKECEMRRVIGDESVSSCGGNEHKSHSLCFLMTQSTIYHLQTDKQQQRRCPIIKHLPVNYEVVQCPRAG</sequence>
<keyword evidence="3 7" id="KW-0479">Metal-binding</keyword>
<name>G0NWC8_CAEBE</name>
<keyword evidence="4" id="KW-0378">Hydrolase</keyword>
<evidence type="ECO:0000256" key="2">
    <source>
        <dbReference type="ARBA" id="ARBA00022670"/>
    </source>
</evidence>
<dbReference type="GO" id="GO:0005737">
    <property type="term" value="C:cytoplasm"/>
    <property type="evidence" value="ECO:0007669"/>
    <property type="project" value="TreeGrafter"/>
</dbReference>
<dbReference type="MEROPS" id="M08.A02"/>
<organism evidence="10">
    <name type="scientific">Caenorhabditis brenneri</name>
    <name type="common">Nematode worm</name>
    <dbReference type="NCBI Taxonomy" id="135651"/>
    <lineage>
        <taxon>Eukaryota</taxon>
        <taxon>Metazoa</taxon>
        <taxon>Ecdysozoa</taxon>
        <taxon>Nematoda</taxon>
        <taxon>Chromadorea</taxon>
        <taxon>Rhabditida</taxon>
        <taxon>Rhabditina</taxon>
        <taxon>Rhabditomorpha</taxon>
        <taxon>Rhabditoidea</taxon>
        <taxon>Rhabditidae</taxon>
        <taxon>Peloderinae</taxon>
        <taxon>Caenorhabditis</taxon>
    </lineage>
</organism>
<evidence type="ECO:0000256" key="7">
    <source>
        <dbReference type="PIRSR" id="PIRSR601577-2"/>
    </source>
</evidence>
<dbReference type="AlphaFoldDB" id="G0NWC8"/>
<dbReference type="PANTHER" id="PTHR10942:SF44">
    <property type="entry name" value="LEISHMANOLYSIN-LIKE PEPTIDASE"/>
    <property type="match status" value="1"/>
</dbReference>
<evidence type="ECO:0000256" key="6">
    <source>
        <dbReference type="ARBA" id="ARBA00023049"/>
    </source>
</evidence>
<evidence type="ECO:0000313" key="9">
    <source>
        <dbReference type="EMBL" id="EGT38747.1"/>
    </source>
</evidence>
<protein>
    <recommendedName>
        <fullName evidence="11">Leishmanolysin-like peptidase</fullName>
    </recommendedName>
</protein>
<feature type="binding site" evidence="7">
    <location>
        <position position="235"/>
    </location>
    <ligand>
        <name>Zn(2+)</name>
        <dbReference type="ChEBI" id="CHEBI:29105"/>
        <note>catalytic</note>
    </ligand>
</feature>
<dbReference type="EMBL" id="GL379963">
    <property type="protein sequence ID" value="EGT38747.1"/>
    <property type="molecule type" value="Genomic_DNA"/>
</dbReference>
<dbReference type="Proteomes" id="UP000008068">
    <property type="component" value="Unassembled WGS sequence"/>
</dbReference>
<comment type="cofactor">
    <cofactor evidence="7">
        <name>Zn(2+)</name>
        <dbReference type="ChEBI" id="CHEBI:29105"/>
    </cofactor>
    <text evidence="7">Binds 1 zinc ion per subunit.</text>
</comment>
<dbReference type="InParanoid" id="G0NWC8"/>
<comment type="similarity">
    <text evidence="1">Belongs to the peptidase M8 family.</text>
</comment>
<dbReference type="OMA" id="NELMTTH"/>
<keyword evidence="5 7" id="KW-0862">Zinc</keyword>
<accession>G0NWC8</accession>
<gene>
    <name evidence="9" type="ORF">CAEBREN_22995</name>
</gene>
<feature type="signal peptide" evidence="8">
    <location>
        <begin position="1"/>
        <end position="17"/>
    </location>
</feature>
<evidence type="ECO:0000313" key="10">
    <source>
        <dbReference type="Proteomes" id="UP000008068"/>
    </source>
</evidence>
<evidence type="ECO:0000256" key="4">
    <source>
        <dbReference type="ARBA" id="ARBA00022801"/>
    </source>
</evidence>
<evidence type="ECO:0000256" key="5">
    <source>
        <dbReference type="ARBA" id="ARBA00022833"/>
    </source>
</evidence>
<keyword evidence="10" id="KW-1185">Reference proteome</keyword>
<evidence type="ECO:0000256" key="1">
    <source>
        <dbReference type="ARBA" id="ARBA00005860"/>
    </source>
</evidence>
<evidence type="ECO:0008006" key="11">
    <source>
        <dbReference type="Google" id="ProtNLM"/>
    </source>
</evidence>
<proteinExistence type="inferred from homology"/>
<dbReference type="HOGENOM" id="CLU_740191_0_0_1"/>
<dbReference type="GO" id="GO:0046872">
    <property type="term" value="F:metal ion binding"/>
    <property type="evidence" value="ECO:0007669"/>
    <property type="project" value="UniProtKB-KW"/>
</dbReference>
<dbReference type="eggNOG" id="ENOG502SUIY">
    <property type="taxonomic scope" value="Eukaryota"/>
</dbReference>
<dbReference type="GO" id="GO:0006508">
    <property type="term" value="P:proteolysis"/>
    <property type="evidence" value="ECO:0007669"/>
    <property type="project" value="UniProtKB-KW"/>
</dbReference>
<reference evidence="10" key="1">
    <citation type="submission" date="2011-07" db="EMBL/GenBank/DDBJ databases">
        <authorList>
            <consortium name="Caenorhabditis brenneri Sequencing and Analysis Consortium"/>
            <person name="Wilson R.K."/>
        </authorList>
    </citation>
    <scope>NUCLEOTIDE SEQUENCE [LARGE SCALE GENOMIC DNA]</scope>
    <source>
        <strain evidence="10">PB2801</strain>
    </source>
</reference>
<dbReference type="PANTHER" id="PTHR10942">
    <property type="entry name" value="LEISHMANOLYSIN-LIKE PEPTIDASE"/>
    <property type="match status" value="1"/>
</dbReference>
<dbReference type="FunFam" id="3.90.132.10:FF:000013">
    <property type="entry name" value="Protein CBG03424"/>
    <property type="match status" value="1"/>
</dbReference>
<evidence type="ECO:0000256" key="3">
    <source>
        <dbReference type="ARBA" id="ARBA00022723"/>
    </source>
</evidence>
<dbReference type="Gene3D" id="3.90.132.10">
    <property type="entry name" value="Leishmanolysin , domain 2"/>
    <property type="match status" value="1"/>
</dbReference>
<keyword evidence="8" id="KW-0732">Signal</keyword>
<keyword evidence="2" id="KW-0645">Protease</keyword>
<dbReference type="GO" id="GO:0004222">
    <property type="term" value="F:metalloendopeptidase activity"/>
    <property type="evidence" value="ECO:0007669"/>
    <property type="project" value="InterPro"/>
</dbReference>
<dbReference type="SUPFAM" id="SSF55486">
    <property type="entry name" value="Metalloproteases ('zincins'), catalytic domain"/>
    <property type="match status" value="1"/>
</dbReference>
<keyword evidence="6 7" id="KW-0482">Metalloprotease</keyword>
<dbReference type="InterPro" id="IPR001577">
    <property type="entry name" value="Peptidase_M8"/>
</dbReference>
<dbReference type="FunCoup" id="G0NWC8">
    <property type="interactions" value="58"/>
</dbReference>
<dbReference type="OrthoDB" id="527990at2759"/>
<evidence type="ECO:0000256" key="8">
    <source>
        <dbReference type="SAM" id="SignalP"/>
    </source>
</evidence>
<dbReference type="GO" id="GO:0016020">
    <property type="term" value="C:membrane"/>
    <property type="evidence" value="ECO:0007669"/>
    <property type="project" value="InterPro"/>
</dbReference>
<dbReference type="GO" id="GO:0007155">
    <property type="term" value="P:cell adhesion"/>
    <property type="evidence" value="ECO:0007669"/>
    <property type="project" value="InterPro"/>
</dbReference>